<feature type="compositionally biased region" description="Low complexity" evidence="5">
    <location>
        <begin position="569"/>
        <end position="593"/>
    </location>
</feature>
<dbReference type="EMBL" id="GDIQ01084541">
    <property type="protein sequence ID" value="JAN10196.1"/>
    <property type="molecule type" value="Transcribed_RNA"/>
</dbReference>
<feature type="region of interest" description="Disordered" evidence="5">
    <location>
        <begin position="494"/>
        <end position="514"/>
    </location>
</feature>
<dbReference type="Pfam" id="PF07984">
    <property type="entry name" value="NTP_transf_7"/>
    <property type="match status" value="1"/>
</dbReference>
<dbReference type="GO" id="GO:0048255">
    <property type="term" value="P:mRNA stabilization"/>
    <property type="evidence" value="ECO:0007669"/>
    <property type="project" value="TreeGrafter"/>
</dbReference>
<keyword evidence="3" id="KW-0808">Transferase</keyword>
<accession>A0A0P6FCY4</accession>
<dbReference type="OrthoDB" id="10065073at2759"/>
<dbReference type="InterPro" id="IPR012937">
    <property type="entry name" value="TET5"/>
</dbReference>
<dbReference type="GO" id="GO:0003723">
    <property type="term" value="F:RNA binding"/>
    <property type="evidence" value="ECO:0007669"/>
    <property type="project" value="TreeGrafter"/>
</dbReference>
<evidence type="ECO:0000256" key="4">
    <source>
        <dbReference type="ARBA" id="ARBA00047933"/>
    </source>
</evidence>
<dbReference type="GO" id="GO:1990817">
    <property type="term" value="F:poly(A) RNA polymerase activity"/>
    <property type="evidence" value="ECO:0007669"/>
    <property type="project" value="UniProtKB-EC"/>
</dbReference>
<protein>
    <recommendedName>
        <fullName evidence="2">polynucleotide adenylyltransferase</fullName>
        <ecNumber evidence="2">2.7.7.19</ecNumber>
    </recommendedName>
</protein>
<feature type="compositionally biased region" description="Low complexity" evidence="5">
    <location>
        <begin position="494"/>
        <end position="510"/>
    </location>
</feature>
<evidence type="ECO:0000256" key="5">
    <source>
        <dbReference type="SAM" id="MobiDB-lite"/>
    </source>
</evidence>
<evidence type="ECO:0000256" key="3">
    <source>
        <dbReference type="ARBA" id="ARBA00022679"/>
    </source>
</evidence>
<dbReference type="SMART" id="SM01153">
    <property type="entry name" value="DUF1693"/>
    <property type="match status" value="1"/>
</dbReference>
<dbReference type="PANTHER" id="PTHR12974:SF36">
    <property type="entry name" value="POLYNUCLEOTIDE ADENYLYLTRANSFERASE"/>
    <property type="match status" value="1"/>
</dbReference>
<name>A0A0P6FCY4_9CRUS</name>
<feature type="compositionally biased region" description="Pro residues" evidence="5">
    <location>
        <begin position="549"/>
        <end position="568"/>
    </location>
</feature>
<reference evidence="6" key="1">
    <citation type="submission" date="2015-10" db="EMBL/GenBank/DDBJ databases">
        <title>EvidentialGene: Evidence-directed Construction of Complete mRNA Transcriptomes without Genomes.</title>
        <authorList>
            <person name="Gilbert D.G."/>
        </authorList>
    </citation>
    <scope>NUCLEOTIDE SEQUENCE</scope>
</reference>
<evidence type="ECO:0000256" key="1">
    <source>
        <dbReference type="ARBA" id="ARBA00007631"/>
    </source>
</evidence>
<dbReference type="EC" id="2.7.7.19" evidence="2"/>
<proteinExistence type="inferred from homology"/>
<organism evidence="6">
    <name type="scientific">Daphnia magna</name>
    <dbReference type="NCBI Taxonomy" id="35525"/>
    <lineage>
        <taxon>Eukaryota</taxon>
        <taxon>Metazoa</taxon>
        <taxon>Ecdysozoa</taxon>
        <taxon>Arthropoda</taxon>
        <taxon>Crustacea</taxon>
        <taxon>Branchiopoda</taxon>
        <taxon>Diplostraca</taxon>
        <taxon>Cladocera</taxon>
        <taxon>Anomopoda</taxon>
        <taxon>Daphniidae</taxon>
        <taxon>Daphnia</taxon>
    </lineage>
</organism>
<feature type="region of interest" description="Disordered" evidence="5">
    <location>
        <begin position="78"/>
        <end position="102"/>
    </location>
</feature>
<sequence length="615" mass="67583">MDKPIFPLMQSGTLELSGTALKRLEELKIGGIDVTAMATMDALKMLRLSDVVNGNDQLVAVDELTDLTSAKLSLANEAETEVESLSEHSSGDSDSGYDLGGDGDLEDVSLVSTASVSGGSLSSRSSVTGGSTESLPLAVAQQSQQQLLLQQQQQQRFAVLSYEQVSRVHDVMNETVSIHGRGNFPTLELRLRDLVTLVRAKLEADGVPVKDMRINGGAASYVLALDRCQPQAYNDLDLIFGVDLSSARTFDRIKTAVLDSLLDFLPAGVSRTRMLSCSLKEAYVSKMVKVTEGDRWSLISLGTNHRGKNVELKFVHNMRRQFEFSVDSFQIILDSLVLFYDCASTMPISESFYPTVVAESVYGDFRQAHYHLHHKMIATRNPEEIRGGGLLKYCNLLVKDYRPADPDQIKTFERYMCSRFFIDFPDVGQQRLKLDNYLWNHFVGADEALKYDYLMTLYSVVDESTVCLMGHERRQTLSLIQELAYQAYYADQQQQHHQRQMQQQQQQHAANHPASYGHAPVYEVRISGCQPTVVYSSSGGYFYAPAAAPPPPQTSLPPPATTSTPPPATSTTSTTSGSSTTAAVTTASPPSVSAATPCYPCSTPCACSCTWMPCS</sequence>
<evidence type="ECO:0000313" key="6">
    <source>
        <dbReference type="EMBL" id="JAN29135.1"/>
    </source>
</evidence>
<dbReference type="PANTHER" id="PTHR12974">
    <property type="entry name" value="PRION-LIKE- Q/N-RICH -DOMAIN-BEARING PROTEIN PROTEIN 44"/>
    <property type="match status" value="1"/>
</dbReference>
<comment type="similarity">
    <text evidence="1">Belongs to the TENT family.</text>
</comment>
<comment type="catalytic activity">
    <reaction evidence="4">
        <text>RNA(n) + ATP = RNA(n)-3'-adenine ribonucleotide + diphosphate</text>
        <dbReference type="Rhea" id="RHEA:11332"/>
        <dbReference type="Rhea" id="RHEA-COMP:14527"/>
        <dbReference type="Rhea" id="RHEA-COMP:17347"/>
        <dbReference type="ChEBI" id="CHEBI:30616"/>
        <dbReference type="ChEBI" id="CHEBI:33019"/>
        <dbReference type="ChEBI" id="CHEBI:140395"/>
        <dbReference type="ChEBI" id="CHEBI:173115"/>
        <dbReference type="EC" id="2.7.7.19"/>
    </reaction>
    <physiologicalReaction direction="left-to-right" evidence="4">
        <dbReference type="Rhea" id="RHEA:11333"/>
    </physiologicalReaction>
</comment>
<dbReference type="AlphaFoldDB" id="A0A0P6FCY4"/>
<evidence type="ECO:0000256" key="2">
    <source>
        <dbReference type="ARBA" id="ARBA00012388"/>
    </source>
</evidence>
<feature type="region of interest" description="Disordered" evidence="5">
    <location>
        <begin position="549"/>
        <end position="593"/>
    </location>
</feature>
<dbReference type="EMBL" id="GDIQ01065602">
    <property type="protein sequence ID" value="JAN29135.1"/>
    <property type="molecule type" value="Transcribed_RNA"/>
</dbReference>